<name>X1LS06_9ZZZZ</name>
<gene>
    <name evidence="1" type="ORF">S06H3_17174</name>
</gene>
<evidence type="ECO:0000313" key="1">
    <source>
        <dbReference type="EMBL" id="GAI05185.1"/>
    </source>
</evidence>
<dbReference type="AlphaFoldDB" id="X1LS06"/>
<protein>
    <recommendedName>
        <fullName evidence="2">HEPN domain-containing protein</fullName>
    </recommendedName>
</protein>
<evidence type="ECO:0008006" key="2">
    <source>
        <dbReference type="Google" id="ProtNLM"/>
    </source>
</evidence>
<proteinExistence type="predicted"/>
<dbReference type="EMBL" id="BARV01008564">
    <property type="protein sequence ID" value="GAI05185.1"/>
    <property type="molecule type" value="Genomic_DNA"/>
</dbReference>
<sequence length="156" mass="17975">VFEKNVDKCRLPKQPKEKSKVETDWVAENINRIETHCPVVARKVRLAILKLDSEDVEEWQNATMLIRDAWIELSQWLCQVNNIDTSDIPPDSVIDRLKKLKIDEIDERLFNLARASFSLYSKHHKRDIDLDTAVACVISTVVSMKTVIREVFNAAG</sequence>
<reference evidence="1" key="1">
    <citation type="journal article" date="2014" name="Front. Microbiol.">
        <title>High frequency of phylogenetically diverse reductive dehalogenase-homologous genes in deep subseafloor sedimentary metagenomes.</title>
        <authorList>
            <person name="Kawai M."/>
            <person name="Futagami T."/>
            <person name="Toyoda A."/>
            <person name="Takaki Y."/>
            <person name="Nishi S."/>
            <person name="Hori S."/>
            <person name="Arai W."/>
            <person name="Tsubouchi T."/>
            <person name="Morono Y."/>
            <person name="Uchiyama I."/>
            <person name="Ito T."/>
            <person name="Fujiyama A."/>
            <person name="Inagaki F."/>
            <person name="Takami H."/>
        </authorList>
    </citation>
    <scope>NUCLEOTIDE SEQUENCE</scope>
    <source>
        <strain evidence="1">Expedition CK06-06</strain>
    </source>
</reference>
<accession>X1LS06</accession>
<organism evidence="1">
    <name type="scientific">marine sediment metagenome</name>
    <dbReference type="NCBI Taxonomy" id="412755"/>
    <lineage>
        <taxon>unclassified sequences</taxon>
        <taxon>metagenomes</taxon>
        <taxon>ecological metagenomes</taxon>
    </lineage>
</organism>
<comment type="caution">
    <text evidence="1">The sequence shown here is derived from an EMBL/GenBank/DDBJ whole genome shotgun (WGS) entry which is preliminary data.</text>
</comment>
<feature type="non-terminal residue" evidence="1">
    <location>
        <position position="1"/>
    </location>
</feature>